<comment type="caution">
    <text evidence="4">The sequence shown here is derived from an EMBL/GenBank/DDBJ whole genome shotgun (WGS) entry which is preliminary data.</text>
</comment>
<dbReference type="AlphaFoldDB" id="A0AAE1XAV4"/>
<name>A0AAE1XAV4_9LAMI</name>
<dbReference type="InterPro" id="IPR013103">
    <property type="entry name" value="RVT_2"/>
</dbReference>
<dbReference type="Pfam" id="PF25597">
    <property type="entry name" value="SH3_retrovirus"/>
    <property type="match status" value="1"/>
</dbReference>
<gene>
    <name evidence="4" type="ORF">Sango_0400600</name>
</gene>
<reference evidence="4" key="2">
    <citation type="journal article" date="2024" name="Plant">
        <title>Genomic evolution and insights into agronomic trait innovations of Sesamum species.</title>
        <authorList>
            <person name="Miao H."/>
            <person name="Wang L."/>
            <person name="Qu L."/>
            <person name="Liu H."/>
            <person name="Sun Y."/>
            <person name="Le M."/>
            <person name="Wang Q."/>
            <person name="Wei S."/>
            <person name="Zheng Y."/>
            <person name="Lin W."/>
            <person name="Duan Y."/>
            <person name="Cao H."/>
            <person name="Xiong S."/>
            <person name="Wang X."/>
            <person name="Wei L."/>
            <person name="Li C."/>
            <person name="Ma Q."/>
            <person name="Ju M."/>
            <person name="Zhao R."/>
            <person name="Li G."/>
            <person name="Mu C."/>
            <person name="Tian Q."/>
            <person name="Mei H."/>
            <person name="Zhang T."/>
            <person name="Gao T."/>
            <person name="Zhang H."/>
        </authorList>
    </citation>
    <scope>NUCLEOTIDE SEQUENCE</scope>
    <source>
        <strain evidence="4">K16</strain>
    </source>
</reference>
<evidence type="ECO:0000259" key="3">
    <source>
        <dbReference type="Pfam" id="PF25597"/>
    </source>
</evidence>
<keyword evidence="5" id="KW-1185">Reference proteome</keyword>
<dbReference type="CDD" id="cd09272">
    <property type="entry name" value="RNase_HI_RT_Ty1"/>
    <property type="match status" value="1"/>
</dbReference>
<feature type="domain" description="Retroviral polymerase SH3-like" evidence="3">
    <location>
        <begin position="182"/>
        <end position="231"/>
    </location>
</feature>
<sequence length="857" mass="95911">MVWDEIDMLMPTPQCTCGGCTCGVSKATADQAIFTRLIQFLMGLSETFDHLRDQLLVMDPVSTVNKAYSMVLRVEKQREVNVDYTNTMDNAAMQVRAGNKREYIPTQRRYTDKKGQFCSNCNRSGHTRDTCFKLHGTPDWYKDLIEKKKKEGDGIRGYNAQVEEKQNHQFQVPKQEALLQELKFDARAHKYVFLGYSQTHKAYKVLNLDTNLSFFSRDVNFHEDIFPFHSVSTSGAPKSASLLPLYSADSDDDITPPTSTPAINPTVPSTPPTSTPAINPTVPSTPELPTATDTITHSPQFPSNSRSVPVYVPPPRRSLRTVQKPAWLDDYVCQCASNSNHTCLPSTYTSTHMSFVALLSSIQEPRSYLEASKDARWVDAMNEELTALDKNETWELASLPPGKKAIGCKWVFKVKLHPDGSVHRYKARLVAKGYNQVEGIDYFDSFSPVAKSITVRVFMAVAVAKGWHLWQLDVNNAFLHGHLDEEVYMVPPEGYTCAVPGRFCRLKRSLYGLKQASRQWNIELTTKLQDFGYVQCPHDHCLFLKITSTCFVGLLVYVDDIILTGNSEDEIASVKSYLHSLFTIKDLGAKPTSTPFPPGLKLTAGDGSLLSDPAPYRRLVGRLLYLGFTRPDISFVVQQLSQFLQHPRSHWDAVVHVLRYLKGTSSLGLFFSSCNSLQPSVFTDASWASCPDSRRSITGFCIFLGSTLVSWKTKKQATVSRSSAEAEYRSMGAVVCELLWLSYLLRALQIPFTTPVPFWCDNKAAIHITANPVFHERTKHLDIDCHLVRDQFKLGFILPSHVPGRDQLADIFTKPPPIGDFARLFVKLGLAPQSPSCGGDVEVWHSSVTANVAETEG</sequence>
<dbReference type="PANTHER" id="PTHR11439">
    <property type="entry name" value="GAG-POL-RELATED RETROTRANSPOSON"/>
    <property type="match status" value="1"/>
</dbReference>
<accession>A0AAE1XAV4</accession>
<feature type="domain" description="Reverse transcriptase Ty1/copia-type" evidence="2">
    <location>
        <begin position="391"/>
        <end position="589"/>
    </location>
</feature>
<dbReference type="EMBL" id="JACGWL010000002">
    <property type="protein sequence ID" value="KAK4408196.1"/>
    <property type="molecule type" value="Genomic_DNA"/>
</dbReference>
<reference evidence="4" key="1">
    <citation type="submission" date="2020-06" db="EMBL/GenBank/DDBJ databases">
        <authorList>
            <person name="Li T."/>
            <person name="Hu X."/>
            <person name="Zhang T."/>
            <person name="Song X."/>
            <person name="Zhang H."/>
            <person name="Dai N."/>
            <person name="Sheng W."/>
            <person name="Hou X."/>
            <person name="Wei L."/>
        </authorList>
    </citation>
    <scope>NUCLEOTIDE SEQUENCE</scope>
    <source>
        <strain evidence="4">K16</strain>
        <tissue evidence="4">Leaf</tissue>
    </source>
</reference>
<dbReference type="InterPro" id="IPR057670">
    <property type="entry name" value="SH3_retrovirus"/>
</dbReference>
<feature type="region of interest" description="Disordered" evidence="1">
    <location>
        <begin position="254"/>
        <end position="276"/>
    </location>
</feature>
<evidence type="ECO:0000256" key="1">
    <source>
        <dbReference type="SAM" id="MobiDB-lite"/>
    </source>
</evidence>
<evidence type="ECO:0000313" key="4">
    <source>
        <dbReference type="EMBL" id="KAK4408196.1"/>
    </source>
</evidence>
<feature type="compositionally biased region" description="Low complexity" evidence="1">
    <location>
        <begin position="255"/>
        <end position="267"/>
    </location>
</feature>
<proteinExistence type="predicted"/>
<protein>
    <submittedName>
        <fullName evidence="4">Retrovirus-related Pol polyprotein from transposon RE2</fullName>
    </submittedName>
</protein>
<evidence type="ECO:0000259" key="2">
    <source>
        <dbReference type="Pfam" id="PF07727"/>
    </source>
</evidence>
<dbReference type="SUPFAM" id="SSF56672">
    <property type="entry name" value="DNA/RNA polymerases"/>
    <property type="match status" value="1"/>
</dbReference>
<evidence type="ECO:0000313" key="5">
    <source>
        <dbReference type="Proteomes" id="UP001289374"/>
    </source>
</evidence>
<dbReference type="Pfam" id="PF07727">
    <property type="entry name" value="RVT_2"/>
    <property type="match status" value="1"/>
</dbReference>
<dbReference type="Proteomes" id="UP001289374">
    <property type="component" value="Unassembled WGS sequence"/>
</dbReference>
<dbReference type="PANTHER" id="PTHR11439:SF465">
    <property type="entry name" value="REVERSE TRANSCRIPTASE TY1_COPIA-TYPE DOMAIN-CONTAINING PROTEIN"/>
    <property type="match status" value="1"/>
</dbReference>
<dbReference type="InterPro" id="IPR043502">
    <property type="entry name" value="DNA/RNA_pol_sf"/>
</dbReference>
<organism evidence="4 5">
    <name type="scientific">Sesamum angolense</name>
    <dbReference type="NCBI Taxonomy" id="2727404"/>
    <lineage>
        <taxon>Eukaryota</taxon>
        <taxon>Viridiplantae</taxon>
        <taxon>Streptophyta</taxon>
        <taxon>Embryophyta</taxon>
        <taxon>Tracheophyta</taxon>
        <taxon>Spermatophyta</taxon>
        <taxon>Magnoliopsida</taxon>
        <taxon>eudicotyledons</taxon>
        <taxon>Gunneridae</taxon>
        <taxon>Pentapetalae</taxon>
        <taxon>asterids</taxon>
        <taxon>lamiids</taxon>
        <taxon>Lamiales</taxon>
        <taxon>Pedaliaceae</taxon>
        <taxon>Sesamum</taxon>
    </lineage>
</organism>